<dbReference type="EMBL" id="SCLC01000921">
    <property type="protein sequence ID" value="MBF4437402.1"/>
    <property type="molecule type" value="Genomic_DNA"/>
</dbReference>
<dbReference type="Proteomes" id="UP000256923">
    <property type="component" value="Chromosome 1"/>
</dbReference>
<sequence length="112" mass="12328">MDGTKNAGHEWLLGTSGAVIHVHVDRNNNDLSNSLNLMKMKSVGEEINILQCTGILPNYSLSCDDNGCLDELAKSAQVSNEGNLADDQETFQFLKKLLEKMNETAQLPTLTY</sequence>
<reference evidence="1 3" key="1">
    <citation type="submission" date="2018-12" db="EMBL/GenBank/DDBJ databases">
        <title>Characterization and Draft Genome of Vibrio anguillarum J360 Marine Pathogen Isolated from an Outbreak in Lumpfish (Cyclopterus lumpus).</title>
        <authorList>
            <person name="Vasquez J.I."/>
            <person name="Cao T."/>
            <person name="Chakraborty S."/>
            <person name="Gnanagobal H."/>
            <person name="Wescot J."/>
            <person name="Boyce D."/>
            <person name="Santander J."/>
        </authorList>
    </citation>
    <scope>NUCLEOTIDE SEQUENCE [LARGE SCALE GENOMIC DNA]</scope>
    <source>
        <strain evidence="1 3">J360</strain>
    </source>
</reference>
<gene>
    <name evidence="1" type="ORF">DYL72_13090</name>
    <name evidence="2" type="ORF">ERJ77_23545</name>
</gene>
<evidence type="ECO:0000313" key="2">
    <source>
        <dbReference type="EMBL" id="MBF4437402.1"/>
    </source>
</evidence>
<evidence type="ECO:0000313" key="3">
    <source>
        <dbReference type="Proteomes" id="UP000256923"/>
    </source>
</evidence>
<dbReference type="RefSeq" id="WP_127170316.1">
    <property type="nucleotide sequence ID" value="NZ_CP023054.1"/>
</dbReference>
<dbReference type="Proteomes" id="UP000786185">
    <property type="component" value="Unassembled WGS sequence"/>
</dbReference>
<evidence type="ECO:0000313" key="1">
    <source>
        <dbReference type="EMBL" id="AZS25860.1"/>
    </source>
</evidence>
<reference evidence="2" key="2">
    <citation type="journal article" date="2021" name="PeerJ">
        <title>Analysis of 44 Vibrio anguillarum genomes reveals high genetic diversity.</title>
        <authorList>
            <person name="Hansen M.J."/>
            <person name="Dalsgaard I."/>
        </authorList>
    </citation>
    <scope>NUCLEOTIDE SEQUENCE</scope>
    <source>
        <strain evidence="2">850617-1/1</strain>
    </source>
</reference>
<accession>A0A7U6FRF9</accession>
<dbReference type="EMBL" id="CP034672">
    <property type="protein sequence ID" value="AZS25860.1"/>
    <property type="molecule type" value="Genomic_DNA"/>
</dbReference>
<proteinExistence type="predicted"/>
<dbReference type="AlphaFoldDB" id="A0A7U6FRF9"/>
<name>A0A7U6FRF9_VIBAN</name>
<organism evidence="1 3">
    <name type="scientific">Vibrio anguillarum</name>
    <name type="common">Listonella anguillarum</name>
    <dbReference type="NCBI Taxonomy" id="55601"/>
    <lineage>
        <taxon>Bacteria</taxon>
        <taxon>Pseudomonadati</taxon>
        <taxon>Pseudomonadota</taxon>
        <taxon>Gammaproteobacteria</taxon>
        <taxon>Vibrionales</taxon>
        <taxon>Vibrionaceae</taxon>
        <taxon>Vibrio</taxon>
    </lineage>
</organism>
<protein>
    <submittedName>
        <fullName evidence="1">Uncharacterized protein</fullName>
    </submittedName>
</protein>